<sequence length="511" mass="60074">MTFQSILFINVDDLLNKEVQNEPDFFRDLNIDQIVEAITFGRNEYNLKPFFYNFLNDIDTIKYRQEIMKDLENKKLFECIKSFSEKFQLMRQHLKQIDKLYYKYQKERWFLNAVLIYCDAVACLANDLTQINLKSTGFIAFREYILDYVKSETFISLNNATKKLNEDLSSVKYSILIRGNSIKVGKYESEINYSDIVEETFKKFKEGETKDYRKKFSDYADMNHVEAKILDIVAQLYKEIFIELDDYCAKNSSYVDEKIGTFEREIQFYMSYLEFISKFKEIGLEFCYPHFVRESKEVFDYECFDLALANKLISNKSTIVTNDFYLRGKERIFVVSGPNQGGKTTFARTFGQVHYLASIGCPVPGYKAQLFLFDNIFTHFEREENVNELHGKLEDELIRIYDILSKVTSDSIVILNEIFTSTTLKDAIFLSKKIMDRIIELDLLCVWVTFIDELSTYSEKTVSVVSTVVPDNPSQRTYKVVRKPADGLSYAITIAEKYKLTYEHIKERVKR</sequence>
<dbReference type="GO" id="GO:0006298">
    <property type="term" value="P:mismatch repair"/>
    <property type="evidence" value="ECO:0007669"/>
    <property type="project" value="InterPro"/>
</dbReference>
<dbReference type="Proteomes" id="UP000215301">
    <property type="component" value="Unassembled WGS sequence"/>
</dbReference>
<dbReference type="PANTHER" id="PTHR11361:SF34">
    <property type="entry name" value="DNA MISMATCH REPAIR PROTEIN MSH1, MITOCHONDRIAL"/>
    <property type="match status" value="1"/>
</dbReference>
<dbReference type="PANTHER" id="PTHR11361">
    <property type="entry name" value="DNA MISMATCH REPAIR PROTEIN MUTS FAMILY MEMBER"/>
    <property type="match status" value="1"/>
</dbReference>
<keyword evidence="3" id="KW-0238">DNA-binding</keyword>
<accession>A0A231VLI2</accession>
<proteinExistence type="predicted"/>
<dbReference type="GO" id="GO:0030983">
    <property type="term" value="F:mismatched DNA binding"/>
    <property type="evidence" value="ECO:0007669"/>
    <property type="project" value="InterPro"/>
</dbReference>
<protein>
    <submittedName>
        <fullName evidence="5">DNA mismatch repair protein MutS</fullName>
    </submittedName>
</protein>
<name>A0A231VLI2_THETR</name>
<dbReference type="RefSeq" id="WP_094043930.1">
    <property type="nucleotide sequence ID" value="NZ_NKHD01000006.1"/>
</dbReference>
<dbReference type="GO" id="GO:0005829">
    <property type="term" value="C:cytosol"/>
    <property type="evidence" value="ECO:0007669"/>
    <property type="project" value="TreeGrafter"/>
</dbReference>
<reference evidence="5 6" key="1">
    <citation type="submission" date="2017-06" db="EMBL/GenBank/DDBJ databases">
        <title>Isolation and characterization of a thermophilic and butanogenic Thermoanaerobacterium thermosaccharolyticum M5 capable of efficient degradation of hemicellulose.</title>
        <authorList>
            <person name="Xin F."/>
            <person name="Jiang Y."/>
        </authorList>
    </citation>
    <scope>NUCLEOTIDE SEQUENCE [LARGE SCALE GENOMIC DNA]</scope>
    <source>
        <strain evidence="5 6">M5</strain>
    </source>
</reference>
<dbReference type="Pfam" id="PF00488">
    <property type="entry name" value="MutS_V"/>
    <property type="match status" value="1"/>
</dbReference>
<evidence type="ECO:0000313" key="5">
    <source>
        <dbReference type="EMBL" id="OXT09125.1"/>
    </source>
</evidence>
<dbReference type="SUPFAM" id="SSF52540">
    <property type="entry name" value="P-loop containing nucleoside triphosphate hydrolases"/>
    <property type="match status" value="1"/>
</dbReference>
<evidence type="ECO:0000259" key="4">
    <source>
        <dbReference type="SMART" id="SM00534"/>
    </source>
</evidence>
<dbReference type="GO" id="GO:0140664">
    <property type="term" value="F:ATP-dependent DNA damage sensor activity"/>
    <property type="evidence" value="ECO:0007669"/>
    <property type="project" value="InterPro"/>
</dbReference>
<evidence type="ECO:0000256" key="2">
    <source>
        <dbReference type="ARBA" id="ARBA00022840"/>
    </source>
</evidence>
<dbReference type="GO" id="GO:0005524">
    <property type="term" value="F:ATP binding"/>
    <property type="evidence" value="ECO:0007669"/>
    <property type="project" value="UniProtKB-KW"/>
</dbReference>
<evidence type="ECO:0000256" key="1">
    <source>
        <dbReference type="ARBA" id="ARBA00022741"/>
    </source>
</evidence>
<evidence type="ECO:0000313" key="6">
    <source>
        <dbReference type="Proteomes" id="UP000215301"/>
    </source>
</evidence>
<keyword evidence="1" id="KW-0547">Nucleotide-binding</keyword>
<evidence type="ECO:0000256" key="3">
    <source>
        <dbReference type="ARBA" id="ARBA00023125"/>
    </source>
</evidence>
<dbReference type="EMBL" id="NKHD01000006">
    <property type="protein sequence ID" value="OXT09125.1"/>
    <property type="molecule type" value="Genomic_DNA"/>
</dbReference>
<dbReference type="Gene3D" id="3.40.50.300">
    <property type="entry name" value="P-loop containing nucleotide triphosphate hydrolases"/>
    <property type="match status" value="1"/>
</dbReference>
<dbReference type="AlphaFoldDB" id="A0A231VLI2"/>
<comment type="caution">
    <text evidence="5">The sequence shown here is derived from an EMBL/GenBank/DDBJ whole genome shotgun (WGS) entry which is preliminary data.</text>
</comment>
<dbReference type="InterPro" id="IPR027417">
    <property type="entry name" value="P-loop_NTPase"/>
</dbReference>
<dbReference type="InterPro" id="IPR000432">
    <property type="entry name" value="DNA_mismatch_repair_MutS_C"/>
</dbReference>
<organism evidence="5 6">
    <name type="scientific">Thermoanaerobacterium thermosaccharolyticum</name>
    <name type="common">Clostridium thermosaccharolyticum</name>
    <dbReference type="NCBI Taxonomy" id="1517"/>
    <lineage>
        <taxon>Bacteria</taxon>
        <taxon>Bacillati</taxon>
        <taxon>Bacillota</taxon>
        <taxon>Clostridia</taxon>
        <taxon>Thermoanaerobacterales</taxon>
        <taxon>Thermoanaerobacteraceae</taxon>
        <taxon>Thermoanaerobacterium</taxon>
    </lineage>
</organism>
<dbReference type="SMART" id="SM00534">
    <property type="entry name" value="MUTSac"/>
    <property type="match status" value="1"/>
</dbReference>
<feature type="domain" description="DNA mismatch repair proteins mutS family" evidence="4">
    <location>
        <begin position="330"/>
        <end position="506"/>
    </location>
</feature>
<keyword evidence="2" id="KW-0067">ATP-binding</keyword>
<dbReference type="InterPro" id="IPR045076">
    <property type="entry name" value="MutS"/>
</dbReference>
<gene>
    <name evidence="5" type="ORF">CE561_02930</name>
</gene>